<accession>A0A6J5P1V3</accession>
<dbReference type="SUPFAM" id="SSF54060">
    <property type="entry name" value="His-Me finger endonucleases"/>
    <property type="match status" value="1"/>
</dbReference>
<dbReference type="InterPro" id="IPR044925">
    <property type="entry name" value="His-Me_finger_sf"/>
</dbReference>
<feature type="domain" description="HNH nuclease" evidence="1">
    <location>
        <begin position="52"/>
        <end position="95"/>
    </location>
</feature>
<gene>
    <name evidence="2" type="ORF">UFOVP806_9</name>
</gene>
<sequence>MSAPTAQDIKRFYAFIDKLPNGCWYWMGARSRGKGNRKYYGTFWFNGKSIRAHRFASEHLGGAECPKGCHWDHTCGFSMCVNPSHIEVVTHAENELRKQIRAKSQ</sequence>
<organism evidence="2">
    <name type="scientific">uncultured Caudovirales phage</name>
    <dbReference type="NCBI Taxonomy" id="2100421"/>
    <lineage>
        <taxon>Viruses</taxon>
        <taxon>Duplodnaviria</taxon>
        <taxon>Heunggongvirae</taxon>
        <taxon>Uroviricota</taxon>
        <taxon>Caudoviricetes</taxon>
        <taxon>Peduoviridae</taxon>
        <taxon>Maltschvirus</taxon>
        <taxon>Maltschvirus maltsch</taxon>
    </lineage>
</organism>
<evidence type="ECO:0000313" key="2">
    <source>
        <dbReference type="EMBL" id="CAB4163318.1"/>
    </source>
</evidence>
<dbReference type="Gene3D" id="3.90.75.10">
    <property type="entry name" value="Homing Intron 3 (I-ppo) Encoded Endonuclease, Chain A"/>
    <property type="match status" value="1"/>
</dbReference>
<protein>
    <submittedName>
        <fullName evidence="2">HNH nuclease</fullName>
    </submittedName>
</protein>
<name>A0A6J5P1V3_9CAUD</name>
<dbReference type="Pfam" id="PF13392">
    <property type="entry name" value="HNH_3"/>
    <property type="match status" value="1"/>
</dbReference>
<dbReference type="EMBL" id="LR796750">
    <property type="protein sequence ID" value="CAB4163318.1"/>
    <property type="molecule type" value="Genomic_DNA"/>
</dbReference>
<dbReference type="InterPro" id="IPR003615">
    <property type="entry name" value="HNH_nuc"/>
</dbReference>
<reference evidence="2" key="1">
    <citation type="submission" date="2020-04" db="EMBL/GenBank/DDBJ databases">
        <authorList>
            <person name="Chiriac C."/>
            <person name="Salcher M."/>
            <person name="Ghai R."/>
            <person name="Kavagutti S V."/>
        </authorList>
    </citation>
    <scope>NUCLEOTIDE SEQUENCE</scope>
</reference>
<dbReference type="GO" id="GO:0004519">
    <property type="term" value="F:endonuclease activity"/>
    <property type="evidence" value="ECO:0007669"/>
    <property type="project" value="InterPro"/>
</dbReference>
<proteinExistence type="predicted"/>
<evidence type="ECO:0000259" key="1">
    <source>
        <dbReference type="Pfam" id="PF13392"/>
    </source>
</evidence>
<dbReference type="InterPro" id="IPR044930">
    <property type="entry name" value="Homing_endonuclease_His-Me"/>
</dbReference>